<evidence type="ECO:0000313" key="2">
    <source>
        <dbReference type="EMBL" id="PZN75447.1"/>
    </source>
</evidence>
<accession>A0A2W4SY59</accession>
<dbReference type="EMBL" id="QJPH01000384">
    <property type="protein sequence ID" value="PZN75447.1"/>
    <property type="molecule type" value="Genomic_DNA"/>
</dbReference>
<evidence type="ECO:0000256" key="1">
    <source>
        <dbReference type="SAM" id="Coils"/>
    </source>
</evidence>
<protein>
    <submittedName>
        <fullName evidence="2">Uncharacterized protein</fullName>
    </submittedName>
</protein>
<sequence>MTEDNISNLILEHLRSIRSTLARHDEQFDTVIMRLGSIESQMAGVHADIVGLNLRMDRFENRLARIERRLELRDETA</sequence>
<gene>
    <name evidence="2" type="ORF">DM484_18735</name>
</gene>
<proteinExistence type="predicted"/>
<keyword evidence="1" id="KW-0175">Coiled coil</keyword>
<comment type="caution">
    <text evidence="2">The sequence shown here is derived from an EMBL/GenBank/DDBJ whole genome shotgun (WGS) entry which is preliminary data.</text>
</comment>
<dbReference type="AlphaFoldDB" id="A0A2W4SY59"/>
<reference evidence="2 3" key="1">
    <citation type="journal article" date="2018" name="Aquat. Microb. Ecol.">
        <title>Gammaproteobacterial methanotrophs dominate.</title>
        <authorList>
            <person name="Rissanen A.J."/>
            <person name="Saarenheimo J."/>
            <person name="Tiirola M."/>
            <person name="Peura S."/>
            <person name="Aalto S.L."/>
            <person name="Karvinen A."/>
            <person name="Nykanen H."/>
        </authorList>
    </citation>
    <scope>NUCLEOTIDE SEQUENCE [LARGE SCALE GENOMIC DNA]</scope>
    <source>
        <strain evidence="2">AMbin10</strain>
    </source>
</reference>
<name>A0A2W4SY59_9GAMM</name>
<organism evidence="2 3">
    <name type="scientific">Candidatus Methylumidiphilus alinenensis</name>
    <dbReference type="NCBI Taxonomy" id="2202197"/>
    <lineage>
        <taxon>Bacteria</taxon>
        <taxon>Pseudomonadati</taxon>
        <taxon>Pseudomonadota</taxon>
        <taxon>Gammaproteobacteria</taxon>
        <taxon>Methylococcales</taxon>
        <taxon>Candidatus Methylumidiphilus</taxon>
    </lineage>
</organism>
<feature type="coiled-coil region" evidence="1">
    <location>
        <begin position="49"/>
        <end position="76"/>
    </location>
</feature>
<evidence type="ECO:0000313" key="3">
    <source>
        <dbReference type="Proteomes" id="UP000249396"/>
    </source>
</evidence>
<dbReference type="Proteomes" id="UP000249396">
    <property type="component" value="Unassembled WGS sequence"/>
</dbReference>